<keyword evidence="8" id="KW-0460">Magnesium</keyword>
<dbReference type="GO" id="GO:0004525">
    <property type="term" value="F:ribonuclease III activity"/>
    <property type="evidence" value="ECO:0007669"/>
    <property type="project" value="InterPro"/>
</dbReference>
<keyword evidence="17" id="KW-1185">Reference proteome</keyword>
<comment type="cofactor">
    <cofactor evidence="1">
        <name>Mn(2+)</name>
        <dbReference type="ChEBI" id="CHEBI:29035"/>
    </cofactor>
</comment>
<dbReference type="SMART" id="SM00487">
    <property type="entry name" value="DEXDc"/>
    <property type="match status" value="1"/>
</dbReference>
<keyword evidence="9" id="KW-0943">RNA-mediated gene silencing</keyword>
<dbReference type="GO" id="GO:0005737">
    <property type="term" value="C:cytoplasm"/>
    <property type="evidence" value="ECO:0007669"/>
    <property type="project" value="TreeGrafter"/>
</dbReference>
<dbReference type="PANTHER" id="PTHR14950">
    <property type="entry name" value="DICER-RELATED"/>
    <property type="match status" value="1"/>
</dbReference>
<dbReference type="VEuPathDB" id="FungiDB:SCHCODRAFT_02007168"/>
<dbReference type="InterPro" id="IPR027417">
    <property type="entry name" value="P-loop_NTPase"/>
</dbReference>
<dbReference type="GO" id="GO:0003723">
    <property type="term" value="F:RNA binding"/>
    <property type="evidence" value="ECO:0007669"/>
    <property type="project" value="UniProtKB-UniRule"/>
</dbReference>
<keyword evidence="3" id="KW-0677">Repeat</keyword>
<dbReference type="Pfam" id="PF00271">
    <property type="entry name" value="Helicase_C"/>
    <property type="match status" value="1"/>
</dbReference>
<dbReference type="InterPro" id="IPR006935">
    <property type="entry name" value="Helicase/UvrB_N"/>
</dbReference>
<name>D8PTL5_SCHCM</name>
<dbReference type="PROSITE" id="PS00517">
    <property type="entry name" value="RNASE_3_1"/>
    <property type="match status" value="1"/>
</dbReference>
<dbReference type="GO" id="GO:0004386">
    <property type="term" value="F:helicase activity"/>
    <property type="evidence" value="ECO:0007669"/>
    <property type="project" value="UniProtKB-KW"/>
</dbReference>
<dbReference type="PROSITE" id="PS51327">
    <property type="entry name" value="DICER_DSRBF"/>
    <property type="match status" value="1"/>
</dbReference>
<dbReference type="PROSITE" id="PS50142">
    <property type="entry name" value="RNASE_3_2"/>
    <property type="match status" value="2"/>
</dbReference>
<evidence type="ECO:0000313" key="17">
    <source>
        <dbReference type="Proteomes" id="UP000007431"/>
    </source>
</evidence>
<dbReference type="Gene3D" id="3.30.160.380">
    <property type="entry name" value="Dicer dimerisation domain"/>
    <property type="match status" value="1"/>
</dbReference>
<keyword evidence="2" id="KW-0479">Metal-binding</keyword>
<keyword evidence="4" id="KW-0547">Nucleotide-binding</keyword>
<dbReference type="eggNOG" id="KOG0701">
    <property type="taxonomic scope" value="Eukaryota"/>
</dbReference>
<evidence type="ECO:0000256" key="1">
    <source>
        <dbReference type="ARBA" id="ARBA00001936"/>
    </source>
</evidence>
<dbReference type="CDD" id="cd18034">
    <property type="entry name" value="DEXHc_dicer"/>
    <property type="match status" value="1"/>
</dbReference>
<dbReference type="InterPro" id="IPR014001">
    <property type="entry name" value="Helicase_ATP-bd"/>
</dbReference>
<feature type="non-terminal residue" evidence="16">
    <location>
        <position position="1"/>
    </location>
</feature>
<comment type="similarity">
    <text evidence="11">Belongs to the helicase family. Dicer subfamily.</text>
</comment>
<dbReference type="PROSITE" id="PS51194">
    <property type="entry name" value="HELICASE_CTER"/>
    <property type="match status" value="1"/>
</dbReference>
<dbReference type="GO" id="GO:0030422">
    <property type="term" value="P:siRNA processing"/>
    <property type="evidence" value="ECO:0007669"/>
    <property type="project" value="TreeGrafter"/>
</dbReference>
<dbReference type="Pfam" id="PF04851">
    <property type="entry name" value="ResIII"/>
    <property type="match status" value="1"/>
</dbReference>
<evidence type="ECO:0000256" key="11">
    <source>
        <dbReference type="PROSITE-ProRule" id="PRU00657"/>
    </source>
</evidence>
<evidence type="ECO:0000259" key="15">
    <source>
        <dbReference type="PROSITE" id="PS51327"/>
    </source>
</evidence>
<keyword evidence="5" id="KW-0378">Hydrolase</keyword>
<dbReference type="InterPro" id="IPR038248">
    <property type="entry name" value="Dicer_dimer_sf"/>
</dbReference>
<proteinExistence type="inferred from homology"/>
<evidence type="ECO:0000256" key="8">
    <source>
        <dbReference type="ARBA" id="ARBA00022842"/>
    </source>
</evidence>
<dbReference type="FunCoup" id="D8PTL5">
    <property type="interactions" value="295"/>
</dbReference>
<evidence type="ECO:0000256" key="6">
    <source>
        <dbReference type="ARBA" id="ARBA00022806"/>
    </source>
</evidence>
<reference evidence="16 17" key="1">
    <citation type="journal article" date="2010" name="Nat. Biotechnol.">
        <title>Genome sequence of the model mushroom Schizophyllum commune.</title>
        <authorList>
            <person name="Ohm R.A."/>
            <person name="de Jong J.F."/>
            <person name="Lugones L.G."/>
            <person name="Aerts A."/>
            <person name="Kothe E."/>
            <person name="Stajich J.E."/>
            <person name="de Vries R.P."/>
            <person name="Record E."/>
            <person name="Levasseur A."/>
            <person name="Baker S.E."/>
            <person name="Bartholomew K.A."/>
            <person name="Coutinho P.M."/>
            <person name="Erdmann S."/>
            <person name="Fowler T.J."/>
            <person name="Gathman A.C."/>
            <person name="Lombard V."/>
            <person name="Henrissat B."/>
            <person name="Knabe N."/>
            <person name="Kuees U."/>
            <person name="Lilly W.W."/>
            <person name="Lindquist E."/>
            <person name="Lucas S."/>
            <person name="Magnuson J.K."/>
            <person name="Piumi F."/>
            <person name="Raudaskoski M."/>
            <person name="Salamov A."/>
            <person name="Schmutz J."/>
            <person name="Schwarze F.W.M.R."/>
            <person name="vanKuyk P.A."/>
            <person name="Horton J.S."/>
            <person name="Grigoriev I.V."/>
            <person name="Woesten H.A.B."/>
        </authorList>
    </citation>
    <scope>NUCLEOTIDE SEQUENCE [LARGE SCALE GENOMIC DNA]</scope>
    <source>
        <strain evidence="17">H4-8 / FGSC 9210</strain>
    </source>
</reference>
<dbReference type="Gene3D" id="3.40.50.300">
    <property type="entry name" value="P-loop containing nucleotide triphosphate hydrolases"/>
    <property type="match status" value="2"/>
</dbReference>
<keyword evidence="11" id="KW-0694">RNA-binding</keyword>
<dbReference type="SMART" id="SM00490">
    <property type="entry name" value="HELICc"/>
    <property type="match status" value="1"/>
</dbReference>
<evidence type="ECO:0000256" key="5">
    <source>
        <dbReference type="ARBA" id="ARBA00022801"/>
    </source>
</evidence>
<feature type="domain" description="Helicase C-terminal" evidence="14">
    <location>
        <begin position="344"/>
        <end position="512"/>
    </location>
</feature>
<evidence type="ECO:0000256" key="9">
    <source>
        <dbReference type="ARBA" id="ARBA00023158"/>
    </source>
</evidence>
<gene>
    <name evidence="16" type="ORF">SCHCODRAFT_31237</name>
</gene>
<dbReference type="InterPro" id="IPR000999">
    <property type="entry name" value="RNase_III_dom"/>
</dbReference>
<dbReference type="InterPro" id="IPR036389">
    <property type="entry name" value="RNase_III_sf"/>
</dbReference>
<dbReference type="Proteomes" id="UP000007431">
    <property type="component" value="Unassembled WGS sequence"/>
</dbReference>
<dbReference type="Pfam" id="PF00636">
    <property type="entry name" value="Ribonuclease_3"/>
    <property type="match status" value="2"/>
</dbReference>
<dbReference type="Gene3D" id="1.10.1520.10">
    <property type="entry name" value="Ribonuclease III domain"/>
    <property type="match status" value="2"/>
</dbReference>
<feature type="domain" description="Helicase ATP-binding" evidence="13">
    <location>
        <begin position="7"/>
        <end position="181"/>
    </location>
</feature>
<evidence type="ECO:0000313" key="16">
    <source>
        <dbReference type="EMBL" id="EFJ01334.1"/>
    </source>
</evidence>
<dbReference type="HOGENOM" id="CLU_000907_4_0_1"/>
<evidence type="ECO:0000259" key="14">
    <source>
        <dbReference type="PROSITE" id="PS51194"/>
    </source>
</evidence>
<keyword evidence="10" id="KW-0464">Manganese</keyword>
<dbReference type="SMART" id="SM00535">
    <property type="entry name" value="RIBOc"/>
    <property type="match status" value="2"/>
</dbReference>
<dbReference type="PANTHER" id="PTHR14950:SF37">
    <property type="entry name" value="ENDORIBONUCLEASE DICER"/>
    <property type="match status" value="1"/>
</dbReference>
<feature type="non-terminal residue" evidence="16">
    <location>
        <position position="1342"/>
    </location>
</feature>
<keyword evidence="7" id="KW-0067">ATP-binding</keyword>
<dbReference type="GO" id="GO:0046872">
    <property type="term" value="F:metal ion binding"/>
    <property type="evidence" value="ECO:0007669"/>
    <property type="project" value="UniProtKB-KW"/>
</dbReference>
<evidence type="ECO:0008006" key="18">
    <source>
        <dbReference type="Google" id="ProtNLM"/>
    </source>
</evidence>
<evidence type="ECO:0000256" key="10">
    <source>
        <dbReference type="ARBA" id="ARBA00023211"/>
    </source>
</evidence>
<feature type="domain" description="RNase III" evidence="12">
    <location>
        <begin position="912"/>
        <end position="1049"/>
    </location>
</feature>
<evidence type="ECO:0000256" key="7">
    <source>
        <dbReference type="ARBA" id="ARBA00022840"/>
    </source>
</evidence>
<dbReference type="GO" id="GO:0003677">
    <property type="term" value="F:DNA binding"/>
    <property type="evidence" value="ECO:0007669"/>
    <property type="project" value="InterPro"/>
</dbReference>
<dbReference type="InParanoid" id="D8PTL5"/>
<dbReference type="CDD" id="cd00593">
    <property type="entry name" value="RIBOc"/>
    <property type="match status" value="2"/>
</dbReference>
<dbReference type="EMBL" id="GL377303">
    <property type="protein sequence ID" value="EFJ01334.1"/>
    <property type="molecule type" value="Genomic_DNA"/>
</dbReference>
<evidence type="ECO:0000256" key="2">
    <source>
        <dbReference type="ARBA" id="ARBA00022723"/>
    </source>
</evidence>
<dbReference type="STRING" id="578458.D8PTL5"/>
<evidence type="ECO:0000256" key="3">
    <source>
        <dbReference type="ARBA" id="ARBA00022737"/>
    </source>
</evidence>
<dbReference type="SUPFAM" id="SSF52540">
    <property type="entry name" value="P-loop containing nucleoside triphosphate hydrolases"/>
    <property type="match status" value="1"/>
</dbReference>
<evidence type="ECO:0000256" key="4">
    <source>
        <dbReference type="ARBA" id="ARBA00022741"/>
    </source>
</evidence>
<evidence type="ECO:0000259" key="12">
    <source>
        <dbReference type="PROSITE" id="PS50142"/>
    </source>
</evidence>
<protein>
    <recommendedName>
        <fullName evidence="18">Dicer-like protein 1</fullName>
    </recommendedName>
</protein>
<dbReference type="Pfam" id="PF03368">
    <property type="entry name" value="Dicer_dimer"/>
    <property type="match status" value="1"/>
</dbReference>
<dbReference type="SUPFAM" id="SSF69065">
    <property type="entry name" value="RNase III domain-like"/>
    <property type="match status" value="2"/>
</dbReference>
<feature type="domain" description="RNase III" evidence="12">
    <location>
        <begin position="1086"/>
        <end position="1234"/>
    </location>
</feature>
<organism evidence="17">
    <name type="scientific">Schizophyllum commune (strain H4-8 / FGSC 9210)</name>
    <name type="common">Split gill fungus</name>
    <dbReference type="NCBI Taxonomy" id="578458"/>
    <lineage>
        <taxon>Eukaryota</taxon>
        <taxon>Fungi</taxon>
        <taxon>Dikarya</taxon>
        <taxon>Basidiomycota</taxon>
        <taxon>Agaricomycotina</taxon>
        <taxon>Agaricomycetes</taxon>
        <taxon>Agaricomycetidae</taxon>
        <taxon>Agaricales</taxon>
        <taxon>Schizophyllaceae</taxon>
        <taxon>Schizophyllum</taxon>
    </lineage>
</organism>
<feature type="domain" description="Dicer dsRNA-binding fold" evidence="15">
    <location>
        <begin position="530"/>
        <end position="630"/>
    </location>
</feature>
<dbReference type="GO" id="GO:0005524">
    <property type="term" value="F:ATP binding"/>
    <property type="evidence" value="ECO:0007669"/>
    <property type="project" value="UniProtKB-KW"/>
</dbReference>
<dbReference type="InterPro" id="IPR001650">
    <property type="entry name" value="Helicase_C-like"/>
</dbReference>
<sequence>RQYQEEIFRQAQAGNRIAALDTGSGKTYIGLMLIKWIASQPQNKDKLIVFLVPRVALVEQQGNFIAANSTLRVTQKHGQNALDMADREGWAAVFATSDVLVMTAQIYLDLLTHSHWSIAHTSLIIFDECHHAQKNDPYRQIMDEYRHCAPGQRPRVFGLTASPIWDARNPGKALAALETKLDAQVVGVRLHAGELDAHTARPREVIKTYRALDPEEVGRGSFPGMGRSVEVFGTLDWEGADVMWRKIMGRYDVTLASLGPYCASLYLYQELSDIVARLRPQAETAFERAADDPAGSSTTGKMSLAHARCLLAIEDILTDYEPYFSDLAASDALLDDWFSPKVHALVDVLLAQDLATSRGIVFVDQRQVALCLALILPRLSRLQGLVRCASFIGQNPGIDGPKAIGSQRDVASQFRSGEVNLLIATSVAEEGHDFQACDLVVRFDPLQHLVGYLQSRGRARNKSSMFVVMLPEGDEPSRAKYDFFRKCEPQLREVYNTRSAEDATSVNVDDDAEELSPEMLAERERFVVPSTGAILTYDNAIGLLGHLCSLIPRDPFSPPPAPVYTGDFISTVQLPRSIPLPPAELVFQGATKATKKEAKRSAAFRTVRYLHAKDVFDAYLLPMGSRKKARVDADGRVIDISGIPAMLDVLVVDPWTIGRRLWLHPIFVDGRCVAGLVTGSAILDAELSWKGYDIKLSEPRETCFDEDERDLLGEYTRLCIWYRITARPLPGQHMSLFVLPLTPEMRPDFAAVKRLLRQPYGCSDWSIVDPDKVVAVMNENEHARLRRLCAVREDLSVLSSLPPGSREEAKLRSKTEGMKATYHDYFVDRWTRKNWEARVPCDGPLIQTTLMPRSSSRLYCIGDVDSMRPMDVPDGALIPQGRTKWIDLSEDILSALHILPSLLRRATDVYRADRARLALGLPYIERDLLIQALTLPCAGMPFNNQRLETLGDAVLELSTTVHLFNKYPHRHEGQLTPLRQICISNKCLLTRAREVQLERFLTSETHSLSIWDYVEDSEVPARCARRLFPRRSLQDCMEAILGASYLTGGIDTALHAGTALGLAFGGSVPWPRRYPRRRRVPTPDLFSELQAKLGYTFRDGGLLCEALTHSSFASLDSYGSYERLEFLGDAVINLAVVDYLYRKFPDANSDQLSLPRARAVCNQALSALSVKHLQLHKSVLVNNVELSIAINKHAPILEDKPYPEILVKGWKLDPPKVLSDIFESIVGAVFVDTGYDYEITAAVVEQAMEGLLVHLSPAMPRDPVSELIIWVAKSTCREQIEFRFVRRKQYPDGIAIYLHGTLLAGPITTMNHLVSRKLASERALADLRDPQSPRSFLEVCCC</sequence>
<accession>D8PTL5</accession>
<dbReference type="OMA" id="TRKNHAY"/>
<dbReference type="GO" id="GO:0005634">
    <property type="term" value="C:nucleus"/>
    <property type="evidence" value="ECO:0007669"/>
    <property type="project" value="TreeGrafter"/>
</dbReference>
<dbReference type="InterPro" id="IPR005034">
    <property type="entry name" value="Dicer_dimerisation"/>
</dbReference>
<dbReference type="PROSITE" id="PS51192">
    <property type="entry name" value="HELICASE_ATP_BIND_1"/>
    <property type="match status" value="1"/>
</dbReference>
<evidence type="ECO:0000259" key="13">
    <source>
        <dbReference type="PROSITE" id="PS51192"/>
    </source>
</evidence>
<keyword evidence="6" id="KW-0347">Helicase</keyword>